<accession>A0A9Q6EI80</accession>
<reference evidence="3 4" key="1">
    <citation type="submission" date="2015-02" db="EMBL/GenBank/DDBJ databases">
        <title>Nostoc linckia genome annotation.</title>
        <authorList>
            <person name="Zhou Z."/>
        </authorList>
    </citation>
    <scope>NUCLEOTIDE SEQUENCE [LARGE SCALE GENOMIC DNA]</scope>
    <source>
        <strain evidence="4">z8</strain>
    </source>
</reference>
<gene>
    <name evidence="3" type="ORF">VF08_32320</name>
</gene>
<protein>
    <submittedName>
        <fullName evidence="3">Uncharacterized protein</fullName>
    </submittedName>
</protein>
<dbReference type="RefSeq" id="WP_099072030.1">
    <property type="nucleotide sequence ID" value="NZ_LAHD01000147.1"/>
</dbReference>
<name>A0A9Q6EI80_NOSLI</name>
<feature type="region of interest" description="Disordered" evidence="1">
    <location>
        <begin position="39"/>
        <end position="84"/>
    </location>
</feature>
<proteinExistence type="predicted"/>
<evidence type="ECO:0000256" key="1">
    <source>
        <dbReference type="SAM" id="MobiDB-lite"/>
    </source>
</evidence>
<keyword evidence="2" id="KW-0472">Membrane</keyword>
<dbReference type="AlphaFoldDB" id="A0A9Q6EI80"/>
<dbReference type="Proteomes" id="UP000222310">
    <property type="component" value="Unassembled WGS sequence"/>
</dbReference>
<dbReference type="GeneID" id="57097615"/>
<sequence length="84" mass="9277">MKASKGNIRLKIFRGIFASVNLVLICGGLVSCIAQAPKPLPPIQEQKPVVQPNQPNSNDKSDDDKLDDSDDDNDKNEKDKDDRD</sequence>
<dbReference type="PROSITE" id="PS51257">
    <property type="entry name" value="PROKAR_LIPOPROTEIN"/>
    <property type="match status" value="1"/>
</dbReference>
<keyword evidence="2" id="KW-0812">Transmembrane</keyword>
<evidence type="ECO:0000256" key="2">
    <source>
        <dbReference type="SAM" id="Phobius"/>
    </source>
</evidence>
<evidence type="ECO:0000313" key="4">
    <source>
        <dbReference type="Proteomes" id="UP000222310"/>
    </source>
</evidence>
<keyword evidence="2" id="KW-1133">Transmembrane helix</keyword>
<comment type="caution">
    <text evidence="3">The sequence shown here is derived from an EMBL/GenBank/DDBJ whole genome shotgun (WGS) entry which is preliminary data.</text>
</comment>
<feature type="transmembrane region" description="Helical" evidence="2">
    <location>
        <begin position="12"/>
        <end position="36"/>
    </location>
</feature>
<organism evidence="3 4">
    <name type="scientific">Nostoc linckia z8</name>
    <dbReference type="NCBI Taxonomy" id="1628746"/>
    <lineage>
        <taxon>Bacteria</taxon>
        <taxon>Bacillati</taxon>
        <taxon>Cyanobacteriota</taxon>
        <taxon>Cyanophyceae</taxon>
        <taxon>Nostocales</taxon>
        <taxon>Nostocaceae</taxon>
        <taxon>Nostoc</taxon>
    </lineage>
</organism>
<evidence type="ECO:0000313" key="3">
    <source>
        <dbReference type="EMBL" id="PHJ95289.1"/>
    </source>
</evidence>
<dbReference type="EMBL" id="LAHD01000147">
    <property type="protein sequence ID" value="PHJ95289.1"/>
    <property type="molecule type" value="Genomic_DNA"/>
</dbReference>
<feature type="compositionally biased region" description="Acidic residues" evidence="1">
    <location>
        <begin position="64"/>
        <end position="74"/>
    </location>
</feature>
<feature type="compositionally biased region" description="Basic and acidic residues" evidence="1">
    <location>
        <begin position="75"/>
        <end position="84"/>
    </location>
</feature>